<dbReference type="EMBL" id="JBHTLM010000012">
    <property type="protein sequence ID" value="MFD1177820.1"/>
    <property type="molecule type" value="Genomic_DNA"/>
</dbReference>
<keyword evidence="3" id="KW-1185">Reference proteome</keyword>
<dbReference type="PROSITE" id="PS51186">
    <property type="entry name" value="GNAT"/>
    <property type="match status" value="1"/>
</dbReference>
<feature type="domain" description="N-acetyltransferase" evidence="1">
    <location>
        <begin position="1"/>
        <end position="161"/>
    </location>
</feature>
<evidence type="ECO:0000313" key="3">
    <source>
        <dbReference type="Proteomes" id="UP001597262"/>
    </source>
</evidence>
<dbReference type="Proteomes" id="UP001597262">
    <property type="component" value="Unassembled WGS sequence"/>
</dbReference>
<proteinExistence type="predicted"/>
<evidence type="ECO:0000259" key="1">
    <source>
        <dbReference type="PROSITE" id="PS51186"/>
    </source>
</evidence>
<comment type="caution">
    <text evidence="2">The sequence shown here is derived from an EMBL/GenBank/DDBJ whole genome shotgun (WGS) entry which is preliminary data.</text>
</comment>
<protein>
    <submittedName>
        <fullName evidence="2">GNAT family N-acetyltransferase</fullName>
    </submittedName>
</protein>
<dbReference type="InterPro" id="IPR000182">
    <property type="entry name" value="GNAT_dom"/>
</dbReference>
<reference evidence="3" key="1">
    <citation type="journal article" date="2019" name="Int. J. Syst. Evol. Microbiol.">
        <title>The Global Catalogue of Microorganisms (GCM) 10K type strain sequencing project: providing services to taxonomists for standard genome sequencing and annotation.</title>
        <authorList>
            <consortium name="The Broad Institute Genomics Platform"/>
            <consortium name="The Broad Institute Genome Sequencing Center for Infectious Disease"/>
            <person name="Wu L."/>
            <person name="Ma J."/>
        </authorList>
    </citation>
    <scope>NUCLEOTIDE SEQUENCE [LARGE SCALE GENOMIC DNA]</scope>
    <source>
        <strain evidence="3">CCUG 59189</strain>
    </source>
</reference>
<dbReference type="InterPro" id="IPR016181">
    <property type="entry name" value="Acyl_CoA_acyltransferase"/>
</dbReference>
<dbReference type="Pfam" id="PF00583">
    <property type="entry name" value="Acetyltransf_1"/>
    <property type="match status" value="1"/>
</dbReference>
<accession>A0ABW3S103</accession>
<dbReference type="RefSeq" id="WP_379320270.1">
    <property type="nucleotide sequence ID" value="NZ_JBHTLM010000012.1"/>
</dbReference>
<name>A0ABW3S103_9BACL</name>
<evidence type="ECO:0000313" key="2">
    <source>
        <dbReference type="EMBL" id="MFD1177820.1"/>
    </source>
</evidence>
<sequence length="161" mass="18872">MNIVKVNRGNVGIFSRVLIEASEWLNSKGLSMWKANDVSVQALLEKYSMEEMRLCYDDSNLIGVYVIQCYDPLFWSELRKNESGYLHKLAVCREYCGKGFGRKLIYSAEQLCRERGIESLRLNCGTFRPRLRNFYEGAGFKMLDRVFIDNRDQIRYIKKLV</sequence>
<organism evidence="2 3">
    <name type="scientific">Paenibacillus puldeungensis</name>
    <dbReference type="NCBI Taxonomy" id="696536"/>
    <lineage>
        <taxon>Bacteria</taxon>
        <taxon>Bacillati</taxon>
        <taxon>Bacillota</taxon>
        <taxon>Bacilli</taxon>
        <taxon>Bacillales</taxon>
        <taxon>Paenibacillaceae</taxon>
        <taxon>Paenibacillus</taxon>
    </lineage>
</organism>
<dbReference type="CDD" id="cd04301">
    <property type="entry name" value="NAT_SF"/>
    <property type="match status" value="1"/>
</dbReference>
<gene>
    <name evidence="2" type="ORF">ACFQ3W_16140</name>
</gene>
<dbReference type="Gene3D" id="3.40.630.30">
    <property type="match status" value="1"/>
</dbReference>
<dbReference type="SUPFAM" id="SSF55729">
    <property type="entry name" value="Acyl-CoA N-acyltransferases (Nat)"/>
    <property type="match status" value="1"/>
</dbReference>